<comment type="caution">
    <text evidence="3">The sequence shown here is derived from an EMBL/GenBank/DDBJ whole genome shotgun (WGS) entry which is preliminary data.</text>
</comment>
<dbReference type="Pfam" id="PF02515">
    <property type="entry name" value="CoA_transf_3"/>
    <property type="match status" value="1"/>
</dbReference>
<evidence type="ECO:0000313" key="3">
    <source>
        <dbReference type="EMBL" id="MBS0125020.1"/>
    </source>
</evidence>
<dbReference type="GO" id="GO:0008410">
    <property type="term" value="F:CoA-transferase activity"/>
    <property type="evidence" value="ECO:0007669"/>
    <property type="project" value="TreeGrafter"/>
</dbReference>
<gene>
    <name evidence="3" type="ORF">KB874_13040</name>
</gene>
<dbReference type="PANTHER" id="PTHR48207">
    <property type="entry name" value="SUCCINATE--HYDROXYMETHYLGLUTARATE COA-TRANSFERASE"/>
    <property type="match status" value="1"/>
</dbReference>
<keyword evidence="4" id="KW-1185">Reference proteome</keyword>
<dbReference type="InterPro" id="IPR044855">
    <property type="entry name" value="CoA-Trfase_III_dom3_sf"/>
</dbReference>
<accession>A0A8J7WCC9</accession>
<dbReference type="Gene3D" id="3.40.50.10540">
    <property type="entry name" value="Crotonobetainyl-coa:carnitine coa-transferase, domain 1"/>
    <property type="match status" value="1"/>
</dbReference>
<feature type="region of interest" description="Disordered" evidence="2">
    <location>
        <begin position="1"/>
        <end position="20"/>
    </location>
</feature>
<proteinExistence type="predicted"/>
<dbReference type="RefSeq" id="WP_212536994.1">
    <property type="nucleotide sequence ID" value="NZ_JAGTUU010000005.1"/>
</dbReference>
<evidence type="ECO:0000256" key="1">
    <source>
        <dbReference type="ARBA" id="ARBA00022679"/>
    </source>
</evidence>
<dbReference type="InterPro" id="IPR050483">
    <property type="entry name" value="CoA-transferase_III_domain"/>
</dbReference>
<dbReference type="SUPFAM" id="SSF89796">
    <property type="entry name" value="CoA-transferase family III (CaiB/BaiF)"/>
    <property type="match status" value="1"/>
</dbReference>
<organism evidence="3 4">
    <name type="scientific">Thetidibacter halocola</name>
    <dbReference type="NCBI Taxonomy" id="2827239"/>
    <lineage>
        <taxon>Bacteria</taxon>
        <taxon>Pseudomonadati</taxon>
        <taxon>Pseudomonadota</taxon>
        <taxon>Alphaproteobacteria</taxon>
        <taxon>Rhodobacterales</taxon>
        <taxon>Roseobacteraceae</taxon>
        <taxon>Thetidibacter</taxon>
    </lineage>
</organism>
<dbReference type="InterPro" id="IPR003673">
    <property type="entry name" value="CoA-Trfase_fam_III"/>
</dbReference>
<dbReference type="EMBL" id="JAGTUU010000005">
    <property type="protein sequence ID" value="MBS0125020.1"/>
    <property type="molecule type" value="Genomic_DNA"/>
</dbReference>
<dbReference type="AlphaFoldDB" id="A0A8J7WCC9"/>
<protein>
    <submittedName>
        <fullName evidence="3">CoA transferase</fullName>
    </submittedName>
</protein>
<dbReference type="InterPro" id="IPR023606">
    <property type="entry name" value="CoA-Trfase_III_dom_1_sf"/>
</dbReference>
<dbReference type="PANTHER" id="PTHR48207:SF3">
    <property type="entry name" value="SUCCINATE--HYDROXYMETHYLGLUTARATE COA-TRANSFERASE"/>
    <property type="match status" value="1"/>
</dbReference>
<evidence type="ECO:0000256" key="2">
    <source>
        <dbReference type="SAM" id="MobiDB-lite"/>
    </source>
</evidence>
<name>A0A8J7WCC9_9RHOB</name>
<reference evidence="3" key="1">
    <citation type="submission" date="2021-04" db="EMBL/GenBank/DDBJ databases">
        <authorList>
            <person name="Yoon J."/>
        </authorList>
    </citation>
    <scope>NUCLEOTIDE SEQUENCE</scope>
    <source>
        <strain evidence="3">KMU-90</strain>
    </source>
</reference>
<dbReference type="Proteomes" id="UP000681356">
    <property type="component" value="Unassembled WGS sequence"/>
</dbReference>
<sequence>MAQQEGGGAKPQSQGAEPVASSALKGIRVLDLTRVRSGPTCVRQFADWGADVIKIEAPEDSAQLGGPRSGADFQNLHRNKRSLTLNLKSESGIEVFRKLAKTADVIVENFRPGVKKRLGIDYETLSADNPRLIYASISGFGQDGPLADRPGFDQIAQGMGGLMSITGKPGEGPMRVGIPIADLCAGLFAAQGIMIALLERQHSGKGQWIQTSLLQAQVFMLDFQAARYLMDGDVPKQAGNNHPTSIPTGVFKTKDGHMNIGVAGQAIWKRFAVMMGRDGWIEDARYATAPARSENRDALNAEIEELTVTRTTAEWIDAMNEAGVPAGEINDIGQVFENPQVHHLGLVMPVNSHERGESHLVGQPILMSRTPSHIAHPPPTAGQHSNDILKDLGYSDADIAAMKAQGAT</sequence>
<evidence type="ECO:0000313" key="4">
    <source>
        <dbReference type="Proteomes" id="UP000681356"/>
    </source>
</evidence>
<dbReference type="Gene3D" id="3.30.1540.10">
    <property type="entry name" value="formyl-coa transferase, domain 3"/>
    <property type="match status" value="1"/>
</dbReference>
<keyword evidence="1 3" id="KW-0808">Transferase</keyword>